<feature type="binding site" evidence="12">
    <location>
        <begin position="183"/>
        <end position="190"/>
    </location>
    <ligand>
        <name>NAD(+)</name>
        <dbReference type="ChEBI" id="CHEBI:57540"/>
    </ligand>
</feature>
<sequence length="472" mass="49927">MSDKKNIQVDTLVLGGGPGGYTAAFRAADLGQSVALVEKRGILGGVCLNEGCIPSKSFLHLAQIINEASEADQFGISYSKPTLDLAGIRGHRDRVVGNLTKGLGALAKQRKVQVLYGSGTFTSSSTLDVTGDETAQVSFKQAIIATGSRVVQLPMFPFDDPRVMDSTDALALDEIPGTLLIVGGGIIGMEMATVYSAFGSQVSVVELMDQIIPPADTDLVKPLARMYKKKLKAIYTSVKVTKVETKKEGLLVSFEGKGAPQPTLYDRILVSIGRRPNSDGIGLEALGITPDERGFITVNEKRQTGVANIYAIGDITGQPMLAHKAVHEGRVAAEVISGEPAEFSPACIPSVAYTDPEIAWSGLTEKEAEAKGIAYEKGVFPWAASGRSLSNGRNEGTTKVLYDPETKRVLGAGFCGNNAGELLAEANLAIEMGSDLEDVSLTIHAHPTLSETFALAAEMAEGTITDLMPPKK</sequence>
<evidence type="ECO:0000259" key="15">
    <source>
        <dbReference type="Pfam" id="PF02852"/>
    </source>
</evidence>
<dbReference type="FunFam" id="3.30.390.30:FF:000001">
    <property type="entry name" value="Dihydrolipoyl dehydrogenase"/>
    <property type="match status" value="1"/>
</dbReference>
<dbReference type="PIRSF" id="PIRSF000350">
    <property type="entry name" value="Mercury_reductase_MerA"/>
    <property type="match status" value="1"/>
</dbReference>
<dbReference type="InterPro" id="IPR012999">
    <property type="entry name" value="Pyr_OxRdtase_I_AS"/>
</dbReference>
<dbReference type="KEGG" id="ock:EXM22_11035"/>
<evidence type="ECO:0000256" key="4">
    <source>
        <dbReference type="ARBA" id="ARBA00022630"/>
    </source>
</evidence>
<dbReference type="InterPro" id="IPR023753">
    <property type="entry name" value="FAD/NAD-binding_dom"/>
</dbReference>
<dbReference type="InterPro" id="IPR004099">
    <property type="entry name" value="Pyr_nucl-diS_OxRdtase_dimer"/>
</dbReference>
<evidence type="ECO:0000256" key="7">
    <source>
        <dbReference type="ARBA" id="ARBA00023027"/>
    </source>
</evidence>
<dbReference type="GO" id="GO:0004148">
    <property type="term" value="F:dihydrolipoyl dehydrogenase (NADH) activity"/>
    <property type="evidence" value="ECO:0007669"/>
    <property type="project" value="UniProtKB-EC"/>
</dbReference>
<evidence type="ECO:0000256" key="6">
    <source>
        <dbReference type="ARBA" id="ARBA00023002"/>
    </source>
</evidence>
<feature type="binding site" evidence="12">
    <location>
        <begin position="146"/>
        <end position="148"/>
    </location>
    <ligand>
        <name>FAD</name>
        <dbReference type="ChEBI" id="CHEBI:57692"/>
    </ligand>
</feature>
<evidence type="ECO:0000256" key="5">
    <source>
        <dbReference type="ARBA" id="ARBA00022827"/>
    </source>
</evidence>
<dbReference type="GO" id="GO:0006103">
    <property type="term" value="P:2-oxoglutarate metabolic process"/>
    <property type="evidence" value="ECO:0007669"/>
    <property type="project" value="TreeGrafter"/>
</dbReference>
<evidence type="ECO:0000259" key="16">
    <source>
        <dbReference type="Pfam" id="PF07992"/>
    </source>
</evidence>
<dbReference type="AlphaFoldDB" id="A0A5C1QK38"/>
<dbReference type="SUPFAM" id="SSF55424">
    <property type="entry name" value="FAD/NAD-linked reductases, dimerisation (C-terminal) domain"/>
    <property type="match status" value="1"/>
</dbReference>
<dbReference type="InterPro" id="IPR036188">
    <property type="entry name" value="FAD/NAD-bd_sf"/>
</dbReference>
<evidence type="ECO:0000256" key="11">
    <source>
        <dbReference type="PIRSR" id="PIRSR000350-2"/>
    </source>
</evidence>
<dbReference type="EC" id="1.8.1.4" evidence="2 14"/>
<feature type="domain" description="Pyridine nucleotide-disulphide oxidoreductase dimerisation" evidence="15">
    <location>
        <begin position="348"/>
        <end position="456"/>
    </location>
</feature>
<dbReference type="NCBIfam" id="TIGR01350">
    <property type="entry name" value="lipoamide_DH"/>
    <property type="match status" value="1"/>
</dbReference>
<dbReference type="Pfam" id="PF07992">
    <property type="entry name" value="Pyr_redox_2"/>
    <property type="match status" value="1"/>
</dbReference>
<evidence type="ECO:0000256" key="10">
    <source>
        <dbReference type="ARBA" id="ARBA00049187"/>
    </source>
</evidence>
<organism evidence="17 18">
    <name type="scientific">Oceanispirochaeta crateris</name>
    <dbReference type="NCBI Taxonomy" id="2518645"/>
    <lineage>
        <taxon>Bacteria</taxon>
        <taxon>Pseudomonadati</taxon>
        <taxon>Spirochaetota</taxon>
        <taxon>Spirochaetia</taxon>
        <taxon>Spirochaetales</taxon>
        <taxon>Spirochaetaceae</taxon>
        <taxon>Oceanispirochaeta</taxon>
    </lineage>
</organism>
<accession>A0A5C1QK38</accession>
<dbReference type="PROSITE" id="PS00076">
    <property type="entry name" value="PYRIDINE_REDOX_1"/>
    <property type="match status" value="1"/>
</dbReference>
<dbReference type="InterPro" id="IPR001100">
    <property type="entry name" value="Pyr_nuc-diS_OxRdtase"/>
</dbReference>
<evidence type="ECO:0000256" key="12">
    <source>
        <dbReference type="PIRSR" id="PIRSR000350-3"/>
    </source>
</evidence>
<keyword evidence="9 14" id="KW-0676">Redox-active center</keyword>
<keyword evidence="8" id="KW-1015">Disulfide bond</keyword>
<feature type="active site" description="Proton acceptor" evidence="11">
    <location>
        <position position="446"/>
    </location>
</feature>
<dbReference type="RefSeq" id="WP_149486576.1">
    <property type="nucleotide sequence ID" value="NZ_CP036150.1"/>
</dbReference>
<feature type="binding site" evidence="12">
    <location>
        <position position="56"/>
    </location>
    <ligand>
        <name>FAD</name>
        <dbReference type="ChEBI" id="CHEBI:57692"/>
    </ligand>
</feature>
<feature type="domain" description="FAD/NAD(P)-binding" evidence="16">
    <location>
        <begin position="10"/>
        <end position="329"/>
    </location>
</feature>
<evidence type="ECO:0000256" key="1">
    <source>
        <dbReference type="ARBA" id="ARBA00007532"/>
    </source>
</evidence>
<dbReference type="Pfam" id="PF02852">
    <property type="entry name" value="Pyr_redox_dim"/>
    <property type="match status" value="1"/>
</dbReference>
<proteinExistence type="inferred from homology"/>
<feature type="binding site" evidence="12">
    <location>
        <position position="119"/>
    </location>
    <ligand>
        <name>FAD</name>
        <dbReference type="ChEBI" id="CHEBI:57692"/>
    </ligand>
</feature>
<dbReference type="GO" id="GO:0050660">
    <property type="term" value="F:flavin adenine dinucleotide binding"/>
    <property type="evidence" value="ECO:0007669"/>
    <property type="project" value="InterPro"/>
</dbReference>
<keyword evidence="7 12" id="KW-0520">NAD</keyword>
<evidence type="ECO:0000256" key="2">
    <source>
        <dbReference type="ARBA" id="ARBA00012608"/>
    </source>
</evidence>
<evidence type="ECO:0000256" key="8">
    <source>
        <dbReference type="ARBA" id="ARBA00023157"/>
    </source>
</evidence>
<dbReference type="PANTHER" id="PTHR22912">
    <property type="entry name" value="DISULFIDE OXIDOREDUCTASE"/>
    <property type="match status" value="1"/>
</dbReference>
<dbReference type="InterPro" id="IPR016156">
    <property type="entry name" value="FAD/NAD-linked_Rdtase_dimer_sf"/>
</dbReference>
<keyword evidence="12" id="KW-0547">Nucleotide-binding</keyword>
<dbReference type="PRINTS" id="PR00368">
    <property type="entry name" value="FADPNR"/>
</dbReference>
<protein>
    <recommendedName>
        <fullName evidence="3 14">Dihydrolipoyl dehydrogenase</fullName>
        <ecNumber evidence="2 14">1.8.1.4</ecNumber>
    </recommendedName>
</protein>
<gene>
    <name evidence="17" type="primary">lpdA</name>
    <name evidence="17" type="ORF">EXM22_11035</name>
</gene>
<dbReference type="Proteomes" id="UP000324209">
    <property type="component" value="Chromosome"/>
</dbReference>
<dbReference type="InterPro" id="IPR050151">
    <property type="entry name" value="Class-I_Pyr_Nuc-Dis_Oxidored"/>
</dbReference>
<dbReference type="Gene3D" id="3.50.50.60">
    <property type="entry name" value="FAD/NAD(P)-binding domain"/>
    <property type="match status" value="2"/>
</dbReference>
<evidence type="ECO:0000256" key="14">
    <source>
        <dbReference type="RuleBase" id="RU003692"/>
    </source>
</evidence>
<evidence type="ECO:0000256" key="13">
    <source>
        <dbReference type="PIRSR" id="PIRSR000350-4"/>
    </source>
</evidence>
<feature type="binding site" evidence="12">
    <location>
        <position position="314"/>
    </location>
    <ligand>
        <name>FAD</name>
        <dbReference type="ChEBI" id="CHEBI:57692"/>
    </ligand>
</feature>
<evidence type="ECO:0000313" key="18">
    <source>
        <dbReference type="Proteomes" id="UP000324209"/>
    </source>
</evidence>
<evidence type="ECO:0000256" key="3">
    <source>
        <dbReference type="ARBA" id="ARBA00016961"/>
    </source>
</evidence>
<dbReference type="Gene3D" id="3.30.390.30">
    <property type="match status" value="1"/>
</dbReference>
<dbReference type="OrthoDB" id="9807946at2"/>
<dbReference type="InterPro" id="IPR006258">
    <property type="entry name" value="Lipoamide_DH"/>
</dbReference>
<name>A0A5C1QK38_9SPIO</name>
<evidence type="ECO:0000256" key="9">
    <source>
        <dbReference type="ARBA" id="ARBA00023284"/>
    </source>
</evidence>
<keyword evidence="4 14" id="KW-0285">Flavoprotein</keyword>
<dbReference type="EMBL" id="CP036150">
    <property type="protein sequence ID" value="QEN08495.1"/>
    <property type="molecule type" value="Genomic_DNA"/>
</dbReference>
<dbReference type="PANTHER" id="PTHR22912:SF160">
    <property type="entry name" value="DIHYDROLIPOYL DEHYDROGENASE"/>
    <property type="match status" value="1"/>
</dbReference>
<keyword evidence="6 14" id="KW-0560">Oxidoreductase</keyword>
<comment type="similarity">
    <text evidence="1 14">Belongs to the class-I pyridine nucleotide-disulfide oxidoreductase family.</text>
</comment>
<keyword evidence="18" id="KW-1185">Reference proteome</keyword>
<keyword evidence="5 12" id="KW-0274">FAD</keyword>
<comment type="miscellaneous">
    <text evidence="14">The active site is a redox-active disulfide bond.</text>
</comment>
<feature type="binding site" evidence="12">
    <location>
        <position position="273"/>
    </location>
    <ligand>
        <name>NAD(+)</name>
        <dbReference type="ChEBI" id="CHEBI:57540"/>
    </ligand>
</feature>
<reference evidence="17 18" key="1">
    <citation type="submission" date="2019-02" db="EMBL/GenBank/DDBJ databases">
        <title>Complete Genome Sequence and Methylome Analysis of free living Spirochaetas.</title>
        <authorList>
            <person name="Fomenkov A."/>
            <person name="Dubinina G."/>
            <person name="Leshcheva N."/>
            <person name="Mikheeva N."/>
            <person name="Grabovich M."/>
            <person name="Vincze T."/>
            <person name="Roberts R.J."/>
        </authorList>
    </citation>
    <scope>NUCLEOTIDE SEQUENCE [LARGE SCALE GENOMIC DNA]</scope>
    <source>
        <strain evidence="17 18">K2</strain>
    </source>
</reference>
<feature type="binding site" evidence="12">
    <location>
        <position position="206"/>
    </location>
    <ligand>
        <name>NAD(+)</name>
        <dbReference type="ChEBI" id="CHEBI:57540"/>
    </ligand>
</feature>
<dbReference type="SUPFAM" id="SSF51905">
    <property type="entry name" value="FAD/NAD(P)-binding domain"/>
    <property type="match status" value="1"/>
</dbReference>
<feature type="disulfide bond" description="Redox-active" evidence="13">
    <location>
        <begin position="47"/>
        <end position="52"/>
    </location>
</feature>
<evidence type="ECO:0000313" key="17">
    <source>
        <dbReference type="EMBL" id="QEN08495.1"/>
    </source>
</evidence>
<comment type="catalytic activity">
    <reaction evidence="10 14">
        <text>N(6)-[(R)-dihydrolipoyl]-L-lysyl-[protein] + NAD(+) = N(6)-[(R)-lipoyl]-L-lysyl-[protein] + NADH + H(+)</text>
        <dbReference type="Rhea" id="RHEA:15045"/>
        <dbReference type="Rhea" id="RHEA-COMP:10474"/>
        <dbReference type="Rhea" id="RHEA-COMP:10475"/>
        <dbReference type="ChEBI" id="CHEBI:15378"/>
        <dbReference type="ChEBI" id="CHEBI:57540"/>
        <dbReference type="ChEBI" id="CHEBI:57945"/>
        <dbReference type="ChEBI" id="CHEBI:83099"/>
        <dbReference type="ChEBI" id="CHEBI:83100"/>
        <dbReference type="EC" id="1.8.1.4"/>
    </reaction>
</comment>
<dbReference type="PRINTS" id="PR00411">
    <property type="entry name" value="PNDRDTASEI"/>
</dbReference>
<feature type="binding site" evidence="12">
    <location>
        <begin position="320"/>
        <end position="323"/>
    </location>
    <ligand>
        <name>FAD</name>
        <dbReference type="ChEBI" id="CHEBI:57692"/>
    </ligand>
</feature>
<comment type="cofactor">
    <cofactor evidence="12 14">
        <name>FAD</name>
        <dbReference type="ChEBI" id="CHEBI:57692"/>
    </cofactor>
    <text evidence="12 14">Binds 1 FAD per subunit.</text>
</comment>